<evidence type="ECO:0000256" key="9">
    <source>
        <dbReference type="ARBA" id="ARBA00023160"/>
    </source>
</evidence>
<evidence type="ECO:0000256" key="5">
    <source>
        <dbReference type="ARBA" id="ARBA00022516"/>
    </source>
</evidence>
<sequence>MTRPRVVITGVGGVTPLANDIESTWKKLLAGESGIAPITLFDASAYDSRIAGEVKNFVPEDFMPAKQVRRMDRFTQFAVASAQMLLKDAGYEVTDANAYDTAVILGIGLGGLHTLETYHAKLLEHGPSKISPFMIPMLISNMGPGQISIFTGAKGPNIVTTTACASAIHAMGTAFSEILLGRVKAVISGGVEATVTPLGVAGFTALKALSTQNNDEPTKASRPFDAKRDGFVIGEGAGLLLLETLESAQERGAKIYAEMVGYGASGDAYHMTAPCDNGEGMARAMQNALREAAIDPAAIGHINAHATSTMLNDSIETKAIKLVFGDHARKIKISATKSMTGHLLGAAGGIESVFTALALHDEMLPGTINLENPDPACDLDYMADGSKNIACEYAMCNSFGFGGTNASLILKKWDK</sequence>
<comment type="pathway">
    <text evidence="1 11">Lipid metabolism; fatty acid biosynthesis.</text>
</comment>
<dbReference type="GO" id="GO:0004315">
    <property type="term" value="F:3-oxoacyl-[acyl-carrier-protein] synthase activity"/>
    <property type="evidence" value="ECO:0007669"/>
    <property type="project" value="UniProtKB-UniRule"/>
</dbReference>
<dbReference type="FunFam" id="3.40.47.10:FF:000009">
    <property type="entry name" value="3-oxoacyl-[acyl-carrier-protein] synthase 2"/>
    <property type="match status" value="1"/>
</dbReference>
<keyword evidence="5 11" id="KW-0444">Lipid biosynthesis</keyword>
<evidence type="ECO:0000256" key="12">
    <source>
        <dbReference type="PIRSR" id="PIRSR000447-1"/>
    </source>
</evidence>
<protein>
    <recommendedName>
        <fullName evidence="4 11">3-oxoacyl-[acyl-carrier-protein] synthase 2</fullName>
        <ecNumber evidence="3 11">2.3.1.179</ecNumber>
    </recommendedName>
</protein>
<evidence type="ECO:0000256" key="2">
    <source>
        <dbReference type="ARBA" id="ARBA00008467"/>
    </source>
</evidence>
<dbReference type="InterPro" id="IPR000794">
    <property type="entry name" value="Beta-ketoacyl_synthase"/>
</dbReference>
<comment type="similarity">
    <text evidence="2 11 13">Belongs to the thiolase-like superfamily. Beta-ketoacyl-ACP synthases family.</text>
</comment>
<dbReference type="InterPro" id="IPR014030">
    <property type="entry name" value="Ketoacyl_synth_N"/>
</dbReference>
<dbReference type="Gene3D" id="3.40.47.10">
    <property type="match status" value="1"/>
</dbReference>
<comment type="function">
    <text evidence="11">Involved in the type II fatty acid elongation cycle. Catalyzes the elongation of a wide range of acyl-ACP by the addition of two carbons from malonyl-ACP to an acyl acceptor. Can efficiently catalyze the conversion of palmitoleoyl-ACP (cis-hexadec-9-enoyl-ACP) to cis-vaccenoyl-ACP (cis-octadec-11-enoyl-ACP), an essential step in the thermal regulation of fatty acid composition.</text>
</comment>
<dbReference type="GO" id="GO:0006633">
    <property type="term" value="P:fatty acid biosynthetic process"/>
    <property type="evidence" value="ECO:0007669"/>
    <property type="project" value="UniProtKB-UniRule"/>
</dbReference>
<dbReference type="GO" id="GO:0005829">
    <property type="term" value="C:cytosol"/>
    <property type="evidence" value="ECO:0007669"/>
    <property type="project" value="TreeGrafter"/>
</dbReference>
<dbReference type="NCBIfam" id="NF005589">
    <property type="entry name" value="PRK07314.1"/>
    <property type="match status" value="1"/>
</dbReference>
<evidence type="ECO:0000256" key="6">
    <source>
        <dbReference type="ARBA" id="ARBA00022679"/>
    </source>
</evidence>
<evidence type="ECO:0000259" key="14">
    <source>
        <dbReference type="PROSITE" id="PS52004"/>
    </source>
</evidence>
<evidence type="ECO:0000256" key="10">
    <source>
        <dbReference type="ARBA" id="ARBA00023315"/>
    </source>
</evidence>
<feature type="active site" description="For beta-ketoacyl synthase activity" evidence="12">
    <location>
        <position position="164"/>
    </location>
</feature>
<evidence type="ECO:0000256" key="8">
    <source>
        <dbReference type="ARBA" id="ARBA00023098"/>
    </source>
</evidence>
<accession>A0A7W8BYP4</accession>
<dbReference type="PROSITE" id="PS00606">
    <property type="entry name" value="KS3_1"/>
    <property type="match status" value="1"/>
</dbReference>
<dbReference type="InterPro" id="IPR017568">
    <property type="entry name" value="3-oxoacyl-ACP_synth-2"/>
</dbReference>
<evidence type="ECO:0000313" key="15">
    <source>
        <dbReference type="EMBL" id="MBB5142387.1"/>
    </source>
</evidence>
<dbReference type="InterPro" id="IPR020841">
    <property type="entry name" value="PKS_Beta-ketoAc_synthase_dom"/>
</dbReference>
<comment type="catalytic activity">
    <reaction evidence="11">
        <text>(9Z)-hexadecenoyl-[ACP] + malonyl-[ACP] + H(+) = 3-oxo-(11Z)-octadecenoyl-[ACP] + holo-[ACP] + CO2</text>
        <dbReference type="Rhea" id="RHEA:55040"/>
        <dbReference type="Rhea" id="RHEA-COMP:9623"/>
        <dbReference type="Rhea" id="RHEA-COMP:9685"/>
        <dbReference type="Rhea" id="RHEA-COMP:10800"/>
        <dbReference type="Rhea" id="RHEA-COMP:14074"/>
        <dbReference type="ChEBI" id="CHEBI:15378"/>
        <dbReference type="ChEBI" id="CHEBI:16526"/>
        <dbReference type="ChEBI" id="CHEBI:64479"/>
        <dbReference type="ChEBI" id="CHEBI:78449"/>
        <dbReference type="ChEBI" id="CHEBI:83989"/>
        <dbReference type="ChEBI" id="CHEBI:138538"/>
        <dbReference type="EC" id="2.3.1.179"/>
    </reaction>
</comment>
<evidence type="ECO:0000256" key="13">
    <source>
        <dbReference type="RuleBase" id="RU003694"/>
    </source>
</evidence>
<keyword evidence="6 11" id="KW-0808">Transferase</keyword>
<dbReference type="PANTHER" id="PTHR11712">
    <property type="entry name" value="POLYKETIDE SYNTHASE-RELATED"/>
    <property type="match status" value="1"/>
</dbReference>
<dbReference type="EC" id="2.3.1.179" evidence="3 11"/>
<dbReference type="RefSeq" id="WP_183717761.1">
    <property type="nucleotide sequence ID" value="NZ_JACHGO010000001.1"/>
</dbReference>
<dbReference type="InterPro" id="IPR016039">
    <property type="entry name" value="Thiolase-like"/>
</dbReference>
<comment type="caution">
    <text evidence="15">The sequence shown here is derived from an EMBL/GenBank/DDBJ whole genome shotgun (WGS) entry which is preliminary data.</text>
</comment>
<dbReference type="InterPro" id="IPR018201">
    <property type="entry name" value="Ketoacyl_synth_AS"/>
</dbReference>
<feature type="domain" description="Ketosynthase family 3 (KS3)" evidence="14">
    <location>
        <begin position="3"/>
        <end position="412"/>
    </location>
</feature>
<keyword evidence="8" id="KW-0443">Lipid metabolism</keyword>
<dbReference type="Proteomes" id="UP000539075">
    <property type="component" value="Unassembled WGS sequence"/>
</dbReference>
<proteinExistence type="inferred from homology"/>
<dbReference type="SMART" id="SM00825">
    <property type="entry name" value="PKS_KS"/>
    <property type="match status" value="1"/>
</dbReference>
<evidence type="ECO:0000256" key="3">
    <source>
        <dbReference type="ARBA" id="ARBA00012356"/>
    </source>
</evidence>
<dbReference type="SUPFAM" id="SSF53901">
    <property type="entry name" value="Thiolase-like"/>
    <property type="match status" value="2"/>
</dbReference>
<dbReference type="InterPro" id="IPR014031">
    <property type="entry name" value="Ketoacyl_synth_C"/>
</dbReference>
<dbReference type="NCBIfam" id="TIGR03150">
    <property type="entry name" value="fabF"/>
    <property type="match status" value="1"/>
</dbReference>
<evidence type="ECO:0000256" key="11">
    <source>
        <dbReference type="PIRNR" id="PIRNR000447"/>
    </source>
</evidence>
<name>A0A7W8BYP4_9BACT</name>
<keyword evidence="7" id="KW-0276">Fatty acid metabolism</keyword>
<keyword evidence="16" id="KW-1185">Reference proteome</keyword>
<evidence type="ECO:0000256" key="1">
    <source>
        <dbReference type="ARBA" id="ARBA00005194"/>
    </source>
</evidence>
<evidence type="ECO:0000256" key="7">
    <source>
        <dbReference type="ARBA" id="ARBA00022832"/>
    </source>
</evidence>
<keyword evidence="9 11" id="KW-0275">Fatty acid biosynthesis</keyword>
<gene>
    <name evidence="15" type="ORF">HNQ38_000450</name>
</gene>
<comment type="catalytic activity">
    <reaction evidence="11">
        <text>a fatty acyl-[ACP] + malonyl-[ACP] + H(+) = a 3-oxoacyl-[ACP] + holo-[ACP] + CO2</text>
        <dbReference type="Rhea" id="RHEA:22836"/>
        <dbReference type="Rhea" id="RHEA-COMP:9623"/>
        <dbReference type="Rhea" id="RHEA-COMP:9685"/>
        <dbReference type="Rhea" id="RHEA-COMP:9916"/>
        <dbReference type="Rhea" id="RHEA-COMP:14125"/>
        <dbReference type="ChEBI" id="CHEBI:15378"/>
        <dbReference type="ChEBI" id="CHEBI:16526"/>
        <dbReference type="ChEBI" id="CHEBI:64479"/>
        <dbReference type="ChEBI" id="CHEBI:78449"/>
        <dbReference type="ChEBI" id="CHEBI:78776"/>
        <dbReference type="ChEBI" id="CHEBI:138651"/>
    </reaction>
</comment>
<dbReference type="EMBL" id="JACHGO010000001">
    <property type="protein sequence ID" value="MBB5142387.1"/>
    <property type="molecule type" value="Genomic_DNA"/>
</dbReference>
<organism evidence="15 16">
    <name type="scientific">Desulfovibrio intestinalis</name>
    <dbReference type="NCBI Taxonomy" id="58621"/>
    <lineage>
        <taxon>Bacteria</taxon>
        <taxon>Pseudomonadati</taxon>
        <taxon>Thermodesulfobacteriota</taxon>
        <taxon>Desulfovibrionia</taxon>
        <taxon>Desulfovibrionales</taxon>
        <taxon>Desulfovibrionaceae</taxon>
        <taxon>Desulfovibrio</taxon>
    </lineage>
</organism>
<dbReference type="PIRSF" id="PIRSF000447">
    <property type="entry name" value="KAS_II"/>
    <property type="match status" value="1"/>
</dbReference>
<dbReference type="UniPathway" id="UPA00094"/>
<reference evidence="15 16" key="1">
    <citation type="submission" date="2020-08" db="EMBL/GenBank/DDBJ databases">
        <title>Genomic Encyclopedia of Type Strains, Phase IV (KMG-IV): sequencing the most valuable type-strain genomes for metagenomic binning, comparative biology and taxonomic classification.</title>
        <authorList>
            <person name="Goeker M."/>
        </authorList>
    </citation>
    <scope>NUCLEOTIDE SEQUENCE [LARGE SCALE GENOMIC DNA]</scope>
    <source>
        <strain evidence="15 16">DSM 11275</strain>
    </source>
</reference>
<dbReference type="PANTHER" id="PTHR11712:SF336">
    <property type="entry name" value="3-OXOACYL-[ACYL-CARRIER-PROTEIN] SYNTHASE, MITOCHONDRIAL"/>
    <property type="match status" value="1"/>
</dbReference>
<dbReference type="Pfam" id="PF02801">
    <property type="entry name" value="Ketoacyl-synt_C"/>
    <property type="match status" value="1"/>
</dbReference>
<dbReference type="CDD" id="cd00834">
    <property type="entry name" value="KAS_I_II"/>
    <property type="match status" value="1"/>
</dbReference>
<dbReference type="Pfam" id="PF00109">
    <property type="entry name" value="ketoacyl-synt"/>
    <property type="match status" value="1"/>
</dbReference>
<dbReference type="PROSITE" id="PS52004">
    <property type="entry name" value="KS3_2"/>
    <property type="match status" value="1"/>
</dbReference>
<dbReference type="AlphaFoldDB" id="A0A7W8BYP4"/>
<evidence type="ECO:0000256" key="4">
    <source>
        <dbReference type="ARBA" id="ARBA00014657"/>
    </source>
</evidence>
<keyword evidence="10 11" id="KW-0012">Acyltransferase</keyword>
<evidence type="ECO:0000313" key="16">
    <source>
        <dbReference type="Proteomes" id="UP000539075"/>
    </source>
</evidence>